<evidence type="ECO:0000256" key="2">
    <source>
        <dbReference type="SAM" id="MobiDB-lite"/>
    </source>
</evidence>
<feature type="compositionally biased region" description="Acidic residues" evidence="2">
    <location>
        <begin position="120"/>
        <end position="137"/>
    </location>
</feature>
<sequence length="206" mass="23439">MTRYKDSEGYVYEERPCGRREYVESPLLRDLRADREAAQQEVDRLYDMLDAYDAKHTEYEPYERHGIHNAYIEARIRLTGIDSRITREQWRLMRKSSEYGYIDANGERVPYDAAPVAPELDPDDITEPADETDEPDGGETRCFEARFGAVRDGHGAVFVRIASMAELLADAVAAARRSTLQEISEHIDALIAEIDGDEACTDERSA</sequence>
<keyword evidence="1" id="KW-0175">Coiled coil</keyword>
<dbReference type="AlphaFoldDB" id="A0A430F5U4"/>
<comment type="caution">
    <text evidence="3">The sequence shown here is derived from an EMBL/GenBank/DDBJ whole genome shotgun (WGS) entry which is preliminary data.</text>
</comment>
<dbReference type="Proteomes" id="UP000288052">
    <property type="component" value="Unassembled WGS sequence"/>
</dbReference>
<feature type="region of interest" description="Disordered" evidence="2">
    <location>
        <begin position="113"/>
        <end position="139"/>
    </location>
</feature>
<organism evidence="3 4">
    <name type="scientific">Bifidobacterium castoris</name>
    <dbReference type="NCBI Taxonomy" id="2306972"/>
    <lineage>
        <taxon>Bacteria</taxon>
        <taxon>Bacillati</taxon>
        <taxon>Actinomycetota</taxon>
        <taxon>Actinomycetes</taxon>
        <taxon>Bifidobacteriales</taxon>
        <taxon>Bifidobacteriaceae</taxon>
        <taxon>Bifidobacterium</taxon>
    </lineage>
</organism>
<reference evidence="3 4" key="1">
    <citation type="submission" date="2018-09" db="EMBL/GenBank/DDBJ databases">
        <title>Characterization of the phylogenetic diversity of five novel species belonging to the genus Bifidobacterium.</title>
        <authorList>
            <person name="Lugli G.A."/>
            <person name="Duranti S."/>
            <person name="Milani C."/>
        </authorList>
    </citation>
    <scope>NUCLEOTIDE SEQUENCE [LARGE SCALE GENOMIC DNA]</scope>
    <source>
        <strain evidence="3 4">2020B</strain>
    </source>
</reference>
<accession>A0A430F5U4</accession>
<evidence type="ECO:0000313" key="4">
    <source>
        <dbReference type="Proteomes" id="UP000288052"/>
    </source>
</evidence>
<dbReference type="RefSeq" id="WP_126032642.1">
    <property type="nucleotide sequence ID" value="NZ_QXGI01000008.1"/>
</dbReference>
<evidence type="ECO:0000313" key="3">
    <source>
        <dbReference type="EMBL" id="RSX46091.1"/>
    </source>
</evidence>
<gene>
    <name evidence="3" type="ORF">D2E22_1663</name>
</gene>
<keyword evidence="4" id="KW-1185">Reference proteome</keyword>
<name>A0A430F5U4_9BIFI</name>
<proteinExistence type="predicted"/>
<dbReference type="EMBL" id="QXGI01000008">
    <property type="protein sequence ID" value="RSX46091.1"/>
    <property type="molecule type" value="Genomic_DNA"/>
</dbReference>
<evidence type="ECO:0000256" key="1">
    <source>
        <dbReference type="SAM" id="Coils"/>
    </source>
</evidence>
<protein>
    <submittedName>
        <fullName evidence="3">Uncharacterized protein</fullName>
    </submittedName>
</protein>
<feature type="coiled-coil region" evidence="1">
    <location>
        <begin position="28"/>
        <end position="55"/>
    </location>
</feature>